<dbReference type="EMBL" id="FNUT01000001">
    <property type="protein sequence ID" value="SEF46484.1"/>
    <property type="molecule type" value="Genomic_DNA"/>
</dbReference>
<keyword evidence="2" id="KW-1185">Reference proteome</keyword>
<dbReference type="AlphaFoldDB" id="A0A1H5S7T5"/>
<dbReference type="OrthoDB" id="882061at2"/>
<organism evidence="1 2">
    <name type="scientific">Sphingobacterium lactis</name>
    <dbReference type="NCBI Taxonomy" id="797291"/>
    <lineage>
        <taxon>Bacteria</taxon>
        <taxon>Pseudomonadati</taxon>
        <taxon>Bacteroidota</taxon>
        <taxon>Sphingobacteriia</taxon>
        <taxon>Sphingobacteriales</taxon>
        <taxon>Sphingobacteriaceae</taxon>
        <taxon>Sphingobacterium</taxon>
    </lineage>
</organism>
<evidence type="ECO:0000313" key="2">
    <source>
        <dbReference type="Proteomes" id="UP000236731"/>
    </source>
</evidence>
<sequence length="124" mass="14677">MANKRFNATYEKIDARIKVQSDVFTWTEDGMHFYFAPALDLVGYGENDIEAQNSFELVLKEFIEYTHNKKTLFDELERLGWTINKKKKRALPPTTEQLIDDNEDFKRLLQRNDIKSHSRSIQFA</sequence>
<protein>
    <submittedName>
        <fullName evidence="1">Uncharacterized protein</fullName>
    </submittedName>
</protein>
<accession>A0A1H5S7T5</accession>
<gene>
    <name evidence="1" type="ORF">SAMN05421877_101185</name>
</gene>
<evidence type="ECO:0000313" key="1">
    <source>
        <dbReference type="EMBL" id="SEF46484.1"/>
    </source>
</evidence>
<proteinExistence type="predicted"/>
<dbReference type="RefSeq" id="WP_103904849.1">
    <property type="nucleotide sequence ID" value="NZ_CP049246.1"/>
</dbReference>
<dbReference type="Proteomes" id="UP000236731">
    <property type="component" value="Unassembled WGS sequence"/>
</dbReference>
<reference evidence="2" key="1">
    <citation type="submission" date="2016-10" db="EMBL/GenBank/DDBJ databases">
        <authorList>
            <person name="Varghese N."/>
            <person name="Submissions S."/>
        </authorList>
    </citation>
    <scope>NUCLEOTIDE SEQUENCE [LARGE SCALE GENOMIC DNA]</scope>
    <source>
        <strain evidence="2">DSM 22361</strain>
    </source>
</reference>
<name>A0A1H5S7T5_9SPHI</name>